<dbReference type="GeneID" id="14308846"/>
<name>L0HB78_METFS</name>
<dbReference type="RefSeq" id="WP_015284219.1">
    <property type="nucleotide sequence ID" value="NC_019943.1"/>
</dbReference>
<evidence type="ECO:0000313" key="2">
    <source>
        <dbReference type="EMBL" id="AGB01255.1"/>
    </source>
</evidence>
<dbReference type="STRING" id="593750.Metfor_0173"/>
<sequence length="188" mass="20826" precursor="true">MTIPFFFLALISTTDGSDAGHEVHLNRSSINSIDVPRDKIVAEPGGLLRIRFMNHGAPIHITITASNAGAFTSFFHENLYVVDESTLAIPILMDCPPGTFDLDIISGYGVMKAQIPVSILPSQASRPTIREEYPLQPVAHGRPHPLMLMMGVALFLYCAWFYTGIKFLNIAAFITLIVGALYTWYRQQ</sequence>
<keyword evidence="1" id="KW-0812">Transmembrane</keyword>
<protein>
    <submittedName>
        <fullName evidence="2">Uncharacterized protein</fullName>
    </submittedName>
</protein>
<proteinExistence type="predicted"/>
<reference evidence="2 3" key="2">
    <citation type="journal article" date="2014" name="Genome Announc.">
        <title>Complete Genome Sequence of Methanoregula formicica SMSPT, a Mesophilic Hydrogenotrophic Methanogen Isolated from a Methanogenic Upflow Anaerobic Sludge Blanket Reactor.</title>
        <authorList>
            <person name="Yamamoto K."/>
            <person name="Tamaki H."/>
            <person name="Cadillo-Quiroz H."/>
            <person name="Imachi H."/>
            <person name="Kyrpides N."/>
            <person name="Woyke T."/>
            <person name="Goodwin L."/>
            <person name="Zinder S.H."/>
            <person name="Kamagata Y."/>
            <person name="Liu W.T."/>
        </authorList>
    </citation>
    <scope>NUCLEOTIDE SEQUENCE [LARGE SCALE GENOMIC DNA]</scope>
    <source>
        <strain evidence="3">DSM 22288 / NBRC 105244 / SMSP</strain>
    </source>
</reference>
<dbReference type="eggNOG" id="arCOG03366">
    <property type="taxonomic scope" value="Archaea"/>
</dbReference>
<evidence type="ECO:0000256" key="1">
    <source>
        <dbReference type="SAM" id="Phobius"/>
    </source>
</evidence>
<dbReference type="InterPro" id="IPR055946">
    <property type="entry name" value="DUF7524"/>
</dbReference>
<gene>
    <name evidence="2" type="ordered locus">Metfor_0173</name>
</gene>
<dbReference type="EMBL" id="CP003167">
    <property type="protein sequence ID" value="AGB01255.1"/>
    <property type="molecule type" value="Genomic_DNA"/>
</dbReference>
<dbReference type="AlphaFoldDB" id="L0HB78"/>
<evidence type="ECO:0000313" key="3">
    <source>
        <dbReference type="Proteomes" id="UP000010824"/>
    </source>
</evidence>
<dbReference type="HOGENOM" id="CLU_1536682_0_0_2"/>
<dbReference type="Proteomes" id="UP000010824">
    <property type="component" value="Chromosome"/>
</dbReference>
<dbReference type="InParanoid" id="L0HB78"/>
<keyword evidence="3" id="KW-1185">Reference proteome</keyword>
<organism evidence="2 3">
    <name type="scientific">Methanoregula formicica (strain DSM 22288 / NBRC 105244 / SMSP)</name>
    <dbReference type="NCBI Taxonomy" id="593750"/>
    <lineage>
        <taxon>Archaea</taxon>
        <taxon>Methanobacteriati</taxon>
        <taxon>Methanobacteriota</taxon>
        <taxon>Stenosarchaea group</taxon>
        <taxon>Methanomicrobia</taxon>
        <taxon>Methanomicrobiales</taxon>
        <taxon>Methanoregulaceae</taxon>
        <taxon>Methanoregula</taxon>
    </lineage>
</organism>
<reference evidence="3" key="1">
    <citation type="submission" date="2011-12" db="EMBL/GenBank/DDBJ databases">
        <title>Complete sequence of Methanoregula formicicum SMSP.</title>
        <authorList>
            <person name="Lucas S."/>
            <person name="Han J."/>
            <person name="Lapidus A."/>
            <person name="Cheng J.-F."/>
            <person name="Goodwin L."/>
            <person name="Pitluck S."/>
            <person name="Peters L."/>
            <person name="Ovchinnikova G."/>
            <person name="Teshima H."/>
            <person name="Detter J.C."/>
            <person name="Han C."/>
            <person name="Tapia R."/>
            <person name="Land M."/>
            <person name="Hauser L."/>
            <person name="Kyrpides N."/>
            <person name="Ivanova N."/>
            <person name="Pagani I."/>
            <person name="Imachi H."/>
            <person name="Tamaki H."/>
            <person name="Sekiguchi Y."/>
            <person name="Kamagata Y."/>
            <person name="Cadillo-Quiroz H."/>
            <person name="Zinder S."/>
            <person name="Liu W.-T."/>
            <person name="Woyke T."/>
        </authorList>
    </citation>
    <scope>NUCLEOTIDE SEQUENCE [LARGE SCALE GENOMIC DNA]</scope>
    <source>
        <strain evidence="3">DSM 22288 / NBRC 105244 / SMSP</strain>
    </source>
</reference>
<feature type="transmembrane region" description="Helical" evidence="1">
    <location>
        <begin position="167"/>
        <end position="185"/>
    </location>
</feature>
<dbReference type="KEGG" id="mfo:Metfor_0173"/>
<accession>L0HB78</accession>
<keyword evidence="1" id="KW-0472">Membrane</keyword>
<dbReference type="Pfam" id="PF24368">
    <property type="entry name" value="DUF7524"/>
    <property type="match status" value="1"/>
</dbReference>
<dbReference type="OrthoDB" id="282430at2157"/>
<keyword evidence="1" id="KW-1133">Transmembrane helix</keyword>